<evidence type="ECO:0000256" key="1">
    <source>
        <dbReference type="ARBA" id="ARBA00022729"/>
    </source>
</evidence>
<sequence length="473" mass="51041">MRLKKLISIIVVSVTVCTLVACSSTSKTVSAKDDIKSITSISDVYATGEQVSAVAVQYSQNIDPASISADDFTVEDREIESVYVNNSPEKLKDTSKTVEGSYIIIELKKKEESSDMGRGGGNRDNGGKVEGQSSKDSTKNENTEISSTASTLDSVNYSVGDTGNGAGTFDKTPDTSVSITQLGEIKTESGNTISASNEAMNNTKSVENIVDDFIQLTFKDPDNGVVLGYNLYIPKNYDASKSYPLITFIHDASVVGSDTKLTLTQGNGATVWASEEEQSKHEAFVLAPQYEYQIVNDNFEASIALDTTAKLINSISNEYSIDTNRLYLTGQSMGCMSSIYLNTKYPDMFAASLLVAGQWDTSQLADMSNDNLWIIVSEGDSKAYPAMNEATSLWKSTGAVVDSTVLDAKLDADAINMKAEEVKNQSGNIKYTTLALGSTLSDSSSGGSEHLTTWKTVGYTIEPSHDWLFEQSK</sequence>
<dbReference type="Pfam" id="PF18435">
    <property type="entry name" value="EstA_Ig_like"/>
    <property type="match status" value="1"/>
</dbReference>
<evidence type="ECO:0000256" key="3">
    <source>
        <dbReference type="SAM" id="SignalP"/>
    </source>
</evidence>
<dbReference type="Pfam" id="PF00756">
    <property type="entry name" value="Esterase"/>
    <property type="match status" value="1"/>
</dbReference>
<dbReference type="PROSITE" id="PS51257">
    <property type="entry name" value="PROKAR_LIPOPROTEIN"/>
    <property type="match status" value="1"/>
</dbReference>
<feature type="signal peptide" evidence="3">
    <location>
        <begin position="1"/>
        <end position="23"/>
    </location>
</feature>
<feature type="region of interest" description="Disordered" evidence="2">
    <location>
        <begin position="111"/>
        <end position="149"/>
    </location>
</feature>
<evidence type="ECO:0000313" key="5">
    <source>
        <dbReference type="EMBL" id="PEG30225.1"/>
    </source>
</evidence>
<feature type="chain" id="PRO_5038763139" description="Esterase Ig-like N-terminal domain-containing protein" evidence="3">
    <location>
        <begin position="24"/>
        <end position="473"/>
    </location>
</feature>
<dbReference type="RefSeq" id="WP_058294400.1">
    <property type="nucleotide sequence ID" value="NZ_JBNOOD010000100.1"/>
</dbReference>
<dbReference type="Proteomes" id="UP000220840">
    <property type="component" value="Unassembled WGS sequence"/>
</dbReference>
<reference evidence="5 6" key="1">
    <citation type="submission" date="2017-10" db="EMBL/GenBank/DDBJ databases">
        <title>Effective Description of Clostridium neonatale sp. nov. linked to necrotizing enterocolitis in neonates and a clarification of species assignable to the genus Clostridium (Prazmowski 1880) emend. Lawson and Rainey 2016.</title>
        <authorList>
            <person name="Bernard K."/>
            <person name="Burdz T."/>
            <person name="Wiebe D."/>
            <person name="Balcewich B."/>
            <person name="Alfa M."/>
            <person name="Bernier A.-M."/>
        </authorList>
    </citation>
    <scope>NUCLEOTIDE SEQUENCE [LARGE SCALE GENOMIC DNA]</scope>
    <source>
        <strain evidence="5 6">LCDC99A005</strain>
    </source>
</reference>
<name>A0A2A7MEU6_9CLOT</name>
<dbReference type="Gene3D" id="3.40.50.1820">
    <property type="entry name" value="alpha/beta hydrolase"/>
    <property type="match status" value="1"/>
</dbReference>
<keyword evidence="6" id="KW-1185">Reference proteome</keyword>
<keyword evidence="1 3" id="KW-0732">Signal</keyword>
<dbReference type="InterPro" id="IPR041172">
    <property type="entry name" value="EstA_Ig-like_N"/>
</dbReference>
<dbReference type="InterPro" id="IPR000801">
    <property type="entry name" value="Esterase-like"/>
</dbReference>
<gene>
    <name evidence="5" type="ORF">CQ394_00390</name>
</gene>
<dbReference type="AlphaFoldDB" id="A0A2A7MEU6"/>
<evidence type="ECO:0000259" key="4">
    <source>
        <dbReference type="Pfam" id="PF18435"/>
    </source>
</evidence>
<dbReference type="InterPro" id="IPR029058">
    <property type="entry name" value="AB_hydrolase_fold"/>
</dbReference>
<protein>
    <recommendedName>
        <fullName evidence="4">Esterase Ig-like N-terminal domain-containing protein</fullName>
    </recommendedName>
</protein>
<dbReference type="SUPFAM" id="SSF53474">
    <property type="entry name" value="alpha/beta-Hydrolases"/>
    <property type="match status" value="1"/>
</dbReference>
<evidence type="ECO:0000313" key="6">
    <source>
        <dbReference type="Proteomes" id="UP000220840"/>
    </source>
</evidence>
<feature type="domain" description="Esterase Ig-like N-terminal" evidence="4">
    <location>
        <begin position="38"/>
        <end position="193"/>
    </location>
</feature>
<dbReference type="InterPro" id="IPR050955">
    <property type="entry name" value="Plant_Biomass_Hydrol_Est"/>
</dbReference>
<evidence type="ECO:0000256" key="2">
    <source>
        <dbReference type="SAM" id="MobiDB-lite"/>
    </source>
</evidence>
<dbReference type="PANTHER" id="PTHR43037:SF1">
    <property type="entry name" value="BLL1128 PROTEIN"/>
    <property type="match status" value="1"/>
</dbReference>
<dbReference type="OrthoDB" id="9764953at2"/>
<dbReference type="EMBL" id="PDCJ01000001">
    <property type="protein sequence ID" value="PEG30225.1"/>
    <property type="molecule type" value="Genomic_DNA"/>
</dbReference>
<dbReference type="Gene3D" id="2.60.40.2180">
    <property type="match status" value="1"/>
</dbReference>
<accession>A0A2A7MEU6</accession>
<organism evidence="5 6">
    <name type="scientific">Clostridium neonatale</name>
    <dbReference type="NCBI Taxonomy" id="137838"/>
    <lineage>
        <taxon>Bacteria</taxon>
        <taxon>Bacillati</taxon>
        <taxon>Bacillota</taxon>
        <taxon>Clostridia</taxon>
        <taxon>Eubacteriales</taxon>
        <taxon>Clostridiaceae</taxon>
        <taxon>Clostridium</taxon>
    </lineage>
</organism>
<dbReference type="PANTHER" id="PTHR43037">
    <property type="entry name" value="UNNAMED PRODUCT-RELATED"/>
    <property type="match status" value="1"/>
</dbReference>
<comment type="caution">
    <text evidence="5">The sequence shown here is derived from an EMBL/GenBank/DDBJ whole genome shotgun (WGS) entry which is preliminary data.</text>
</comment>
<proteinExistence type="predicted"/>